<evidence type="ECO:0000313" key="2">
    <source>
        <dbReference type="Proteomes" id="UP001177260"/>
    </source>
</evidence>
<accession>A0ACC3B2J3</accession>
<proteinExistence type="predicted"/>
<gene>
    <name evidence="1" type="ORF">N8T08_005513</name>
</gene>
<protein>
    <submittedName>
        <fullName evidence="1">Uncharacterized protein</fullName>
    </submittedName>
</protein>
<organism evidence="1 2">
    <name type="scientific">Aspergillus melleus</name>
    <dbReference type="NCBI Taxonomy" id="138277"/>
    <lineage>
        <taxon>Eukaryota</taxon>
        <taxon>Fungi</taxon>
        <taxon>Dikarya</taxon>
        <taxon>Ascomycota</taxon>
        <taxon>Pezizomycotina</taxon>
        <taxon>Eurotiomycetes</taxon>
        <taxon>Eurotiomycetidae</taxon>
        <taxon>Eurotiales</taxon>
        <taxon>Aspergillaceae</taxon>
        <taxon>Aspergillus</taxon>
        <taxon>Aspergillus subgen. Circumdati</taxon>
    </lineage>
</organism>
<dbReference type="Proteomes" id="UP001177260">
    <property type="component" value="Unassembled WGS sequence"/>
</dbReference>
<sequence>MVNFSRSWLTSSLLLSFAAQPILGLELVEIDPPTSDLAARGENLPFEGFDRMTSDSLYWGASADGKSSLAKLTVDTGDEKVSIINIEKFRNKLHTVNCTQTTLSVDYTDPKSFARSQKAWNWINEEDDRTLIVIAGREHCGWNKNRMPFEVSKIFFDENTQTAKLTGKASTWETVLQNYELTVGNWNTGSTGGNEKRDYDKDFSIDFNHDIDFSKEIPIPNTDMHVTLGCDECKSRGSFDFGFHIETKFGFPKSASVNMKPNGVGLDIRPSIGFGGNFTEEMGDEFDVATIPIGGISIKGILEIGPQIVFSVGYSFGEVAGEATVSAGLSLDIDDSATLDIDISGADVTSDGWTPSVSPLPLKVDAQIEATAEVYAKASAQIAVEVLKKGWEAGIDLKPSVSATLTLAESSDGVCSDDDDKHIFGVTLAPSAGISLDATLAKADDKQNPIAQATIAEYNADIDEKCFPFGPTRAEETTSAAPTTTAAATSSTEVASSTAVATTSSVGVPSSQPAPPSNPTTTSVVDSTPVATPNPSGSAAAPNLHLRDHQRRHRRHAAHF</sequence>
<reference evidence="1 2" key="1">
    <citation type="journal article" date="2023" name="ACS Omega">
        <title>Identification of the Neoaspergillic Acid Biosynthesis Gene Cluster by Establishing an In Vitro CRISPR-Ribonucleoprotein Genetic System in Aspergillus melleus.</title>
        <authorList>
            <person name="Yuan B."/>
            <person name="Grau M.F."/>
            <person name="Murata R.M."/>
            <person name="Torok T."/>
            <person name="Venkateswaran K."/>
            <person name="Stajich J.E."/>
            <person name="Wang C.C.C."/>
        </authorList>
    </citation>
    <scope>NUCLEOTIDE SEQUENCE [LARGE SCALE GENOMIC DNA]</scope>
    <source>
        <strain evidence="1 2">IMV 1140</strain>
    </source>
</reference>
<evidence type="ECO:0000313" key="1">
    <source>
        <dbReference type="EMBL" id="KAK1144360.1"/>
    </source>
</evidence>
<name>A0ACC3B2J3_9EURO</name>
<dbReference type="EMBL" id="JAOPJF010000031">
    <property type="protein sequence ID" value="KAK1144360.1"/>
    <property type="molecule type" value="Genomic_DNA"/>
</dbReference>
<keyword evidence="2" id="KW-1185">Reference proteome</keyword>
<comment type="caution">
    <text evidence="1">The sequence shown here is derived from an EMBL/GenBank/DDBJ whole genome shotgun (WGS) entry which is preliminary data.</text>
</comment>